<keyword evidence="3" id="KW-1133">Transmembrane helix</keyword>
<dbReference type="AlphaFoldDB" id="A0A4Q9KMB5"/>
<dbReference type="Gene3D" id="3.40.50.720">
    <property type="entry name" value="NAD(P)-binding Rossmann-like Domain"/>
    <property type="match status" value="2"/>
</dbReference>
<comment type="caution">
    <text evidence="5">The sequence shown here is derived from an EMBL/GenBank/DDBJ whole genome shotgun (WGS) entry which is preliminary data.</text>
</comment>
<name>A0A4Q9KMB5_PROTD</name>
<sequence>MPTSSRIGLLRIGLAAWDALSWALAAIALVIARYSLTFTDLNTQVVVVYALLAMVLQVVTGISTKLYRGRHRVASFEEALLLALITLGIGAILALAFAVLAPPSYPRVVTFTVPFAALALMAAGRFLFRTMARSQHAPEAEPVIVYGAGNAGQQLGRLLEYDADAPYEIVGYIDDDPNKRNLHVSGTKVLGDRTHLVAAARKASVKTVIVAIPTATRQLMRDISAITEEAGLKTLVMPPTREIVAGRARLTSLHQLDVTDLLGRAQIQTNLSEISGYLQGKVVLVTGAGGSIGSELARQVYRFGPKELVMLDRDESGLHGTQLSIFKQGLLDTPNMVLCDIRDAEALDAVFAAHRPQVVFHAAALKHLPMLEQYPAEGWKTNVLGSLNVLMAAEKYGVDRYVNISTDKAADATSVLGTTKRLAEELTAYFAQTTGRTYLSVRFGNVLGSRGSMLHTFTAQIEAGGPLTVTHPDITRFFMTIPEACELTIQAGAIGEPGDVLVLDMGEPVRILDVAKGLINRSGRDIKIVFTGLRPNEKLHEVLFSGDEDRSATSHPLISRVAVPPLAPSDLASIDGGDPEAMRTLTRQSGPAHETVAASAGSGVTTGDESA</sequence>
<accession>A0A4Q9KMB5</accession>
<feature type="domain" description="Polysaccharide biosynthesis protein CapD-like" evidence="4">
    <location>
        <begin position="283"/>
        <end position="561"/>
    </location>
</feature>
<dbReference type="OrthoDB" id="9803111at2"/>
<dbReference type="InterPro" id="IPR036291">
    <property type="entry name" value="NAD(P)-bd_dom_sf"/>
</dbReference>
<dbReference type="InterPro" id="IPR051203">
    <property type="entry name" value="Polysaccharide_Synthase-Rel"/>
</dbReference>
<keyword evidence="3" id="KW-0472">Membrane</keyword>
<dbReference type="PANTHER" id="PTHR43318">
    <property type="entry name" value="UDP-N-ACETYLGLUCOSAMINE 4,6-DEHYDRATASE"/>
    <property type="match status" value="1"/>
</dbReference>
<feature type="transmembrane region" description="Helical" evidence="3">
    <location>
        <begin position="108"/>
        <end position="128"/>
    </location>
</feature>
<dbReference type="SUPFAM" id="SSF51735">
    <property type="entry name" value="NAD(P)-binding Rossmann-fold domains"/>
    <property type="match status" value="2"/>
</dbReference>
<feature type="region of interest" description="Disordered" evidence="2">
    <location>
        <begin position="572"/>
        <end position="611"/>
    </location>
</feature>
<evidence type="ECO:0000256" key="1">
    <source>
        <dbReference type="ARBA" id="ARBA00007430"/>
    </source>
</evidence>
<comment type="similarity">
    <text evidence="1">Belongs to the polysaccharide synthase family.</text>
</comment>
<dbReference type="InterPro" id="IPR003869">
    <property type="entry name" value="Polysac_CapD-like"/>
</dbReference>
<feature type="transmembrane region" description="Helical" evidence="3">
    <location>
        <begin position="46"/>
        <end position="67"/>
    </location>
</feature>
<evidence type="ECO:0000259" key="4">
    <source>
        <dbReference type="Pfam" id="PF02719"/>
    </source>
</evidence>
<evidence type="ECO:0000313" key="6">
    <source>
        <dbReference type="Proteomes" id="UP000291933"/>
    </source>
</evidence>
<dbReference type="Proteomes" id="UP000291933">
    <property type="component" value="Unassembled WGS sequence"/>
</dbReference>
<evidence type="ECO:0000256" key="3">
    <source>
        <dbReference type="SAM" id="Phobius"/>
    </source>
</evidence>
<dbReference type="Pfam" id="PF02719">
    <property type="entry name" value="Polysacc_synt_2"/>
    <property type="match status" value="1"/>
</dbReference>
<protein>
    <submittedName>
        <fullName evidence="5">Polysaccharide biosynthesis protein</fullName>
    </submittedName>
</protein>
<dbReference type="CDD" id="cd05237">
    <property type="entry name" value="UDP_invert_4-6DH_SDR_e"/>
    <property type="match status" value="1"/>
</dbReference>
<keyword evidence="3" id="KW-0812">Transmembrane</keyword>
<feature type="transmembrane region" description="Helical" evidence="3">
    <location>
        <begin position="79"/>
        <end position="102"/>
    </location>
</feature>
<gene>
    <name evidence="5" type="ORF">ET996_04480</name>
</gene>
<feature type="compositionally biased region" description="Polar residues" evidence="2">
    <location>
        <begin position="602"/>
        <end position="611"/>
    </location>
</feature>
<proteinExistence type="inferred from homology"/>
<dbReference type="PANTHER" id="PTHR43318:SF1">
    <property type="entry name" value="POLYSACCHARIDE BIOSYNTHESIS PROTEIN EPSC-RELATED"/>
    <property type="match status" value="1"/>
</dbReference>
<evidence type="ECO:0000256" key="2">
    <source>
        <dbReference type="SAM" id="MobiDB-lite"/>
    </source>
</evidence>
<feature type="transmembrane region" description="Helical" evidence="3">
    <location>
        <begin position="12"/>
        <end position="34"/>
    </location>
</feature>
<evidence type="ECO:0000313" key="5">
    <source>
        <dbReference type="EMBL" id="TBT95706.1"/>
    </source>
</evidence>
<dbReference type="EMBL" id="SDMR01000003">
    <property type="protein sequence ID" value="TBT95706.1"/>
    <property type="molecule type" value="Genomic_DNA"/>
</dbReference>
<dbReference type="Pfam" id="PF13727">
    <property type="entry name" value="CoA_binding_3"/>
    <property type="match status" value="1"/>
</dbReference>
<organism evidence="5 6">
    <name type="scientific">Propioniciclava tarda</name>
    <dbReference type="NCBI Taxonomy" id="433330"/>
    <lineage>
        <taxon>Bacteria</taxon>
        <taxon>Bacillati</taxon>
        <taxon>Actinomycetota</taxon>
        <taxon>Actinomycetes</taxon>
        <taxon>Propionibacteriales</taxon>
        <taxon>Propionibacteriaceae</taxon>
        <taxon>Propioniciclava</taxon>
    </lineage>
</organism>
<reference evidence="5 6" key="1">
    <citation type="submission" date="2019-01" db="EMBL/GenBank/DDBJ databases">
        <title>Lactibacter flavus gen. nov., sp. nov., a novel bacterium of the family Propionibacteriaceae isolated from raw milk and dairy products.</title>
        <authorList>
            <person name="Huptas C."/>
            <person name="Wenning M."/>
            <person name="Breitenwieser F."/>
            <person name="Doll E."/>
            <person name="Von Neubeck M."/>
            <person name="Busse H.-J."/>
            <person name="Scherer S."/>
        </authorList>
    </citation>
    <scope>NUCLEOTIDE SEQUENCE [LARGE SCALE GENOMIC DNA]</scope>
    <source>
        <strain evidence="6">DSM 22130 / JCM 15804 / WR061</strain>
    </source>
</reference>
<keyword evidence="6" id="KW-1185">Reference proteome</keyword>